<gene>
    <name evidence="1" type="ORF">SDC9_209910</name>
</gene>
<proteinExistence type="predicted"/>
<dbReference type="EMBL" id="VSSQ01139779">
    <property type="protein sequence ID" value="MPN62163.1"/>
    <property type="molecule type" value="Genomic_DNA"/>
</dbReference>
<organism evidence="1">
    <name type="scientific">bioreactor metagenome</name>
    <dbReference type="NCBI Taxonomy" id="1076179"/>
    <lineage>
        <taxon>unclassified sequences</taxon>
        <taxon>metagenomes</taxon>
        <taxon>ecological metagenomes</taxon>
    </lineage>
</organism>
<name>A0A645JRV3_9ZZZZ</name>
<sequence>MEMLLATILVYNGNLKDSYIHLKNSIQLSIEKEYMIYPHYLDNFLSVYHDSMSQVITMLQKRIKSMRDGSKKDAYIETMTFLKERETKLKK</sequence>
<evidence type="ECO:0000313" key="1">
    <source>
        <dbReference type="EMBL" id="MPN62163.1"/>
    </source>
</evidence>
<protein>
    <submittedName>
        <fullName evidence="1">Uncharacterized protein</fullName>
    </submittedName>
</protein>
<reference evidence="1" key="1">
    <citation type="submission" date="2019-08" db="EMBL/GenBank/DDBJ databases">
        <authorList>
            <person name="Kucharzyk K."/>
            <person name="Murdoch R.W."/>
            <person name="Higgins S."/>
            <person name="Loffler F."/>
        </authorList>
    </citation>
    <scope>NUCLEOTIDE SEQUENCE</scope>
</reference>
<accession>A0A645JRV3</accession>
<dbReference type="AlphaFoldDB" id="A0A645JRV3"/>
<comment type="caution">
    <text evidence="1">The sequence shown here is derived from an EMBL/GenBank/DDBJ whole genome shotgun (WGS) entry which is preliminary data.</text>
</comment>